<dbReference type="PATRIC" id="fig|220754.4.peg.384"/>
<protein>
    <recommendedName>
        <fullName evidence="3">Group-specific protein</fullName>
    </recommendedName>
</protein>
<gene>
    <name evidence="1" type="ORF">KR50_03760</name>
</gene>
<evidence type="ECO:0000313" key="1">
    <source>
        <dbReference type="EMBL" id="KIL53047.1"/>
    </source>
</evidence>
<proteinExistence type="predicted"/>
<comment type="caution">
    <text evidence="1">The sequence shown here is derived from an EMBL/GenBank/DDBJ whole genome shotgun (WGS) entry which is preliminary data.</text>
</comment>
<dbReference type="OrthoDB" id="2353604at2"/>
<dbReference type="EMBL" id="JXRR01000001">
    <property type="protein sequence ID" value="KIL53047.1"/>
    <property type="molecule type" value="Genomic_DNA"/>
</dbReference>
<reference evidence="1 2" key="1">
    <citation type="submission" date="2015-01" db="EMBL/GenBank/DDBJ databases">
        <title>Jeotgalibacillus campisalis genome sequencing.</title>
        <authorList>
            <person name="Goh K.M."/>
            <person name="Chan K.-G."/>
            <person name="Yaakop A.S."/>
            <person name="Ee R."/>
            <person name="Gan H.M."/>
            <person name="Chan C.S."/>
        </authorList>
    </citation>
    <scope>NUCLEOTIDE SEQUENCE [LARGE SCALE GENOMIC DNA]</scope>
    <source>
        <strain evidence="1 2">SF-57</strain>
    </source>
</reference>
<evidence type="ECO:0008006" key="3">
    <source>
        <dbReference type="Google" id="ProtNLM"/>
    </source>
</evidence>
<name>A0A0C2VVZ8_9BACL</name>
<organism evidence="1 2">
    <name type="scientific">Jeotgalibacillus campisalis</name>
    <dbReference type="NCBI Taxonomy" id="220754"/>
    <lineage>
        <taxon>Bacteria</taxon>
        <taxon>Bacillati</taxon>
        <taxon>Bacillota</taxon>
        <taxon>Bacilli</taxon>
        <taxon>Bacillales</taxon>
        <taxon>Caryophanaceae</taxon>
        <taxon>Jeotgalibacillus</taxon>
    </lineage>
</organism>
<dbReference type="RefSeq" id="WP_041054036.1">
    <property type="nucleotide sequence ID" value="NZ_JXRR01000001.1"/>
</dbReference>
<sequence length="79" mass="9306">MSCTIDHSHDEVRQKLVSQHEYLPKEIFTGVEILLQSNLDQERLNQIFHLLKKYDLASEDEKLHRNRSFEKLIEENGAG</sequence>
<dbReference type="Proteomes" id="UP000031972">
    <property type="component" value="Unassembled WGS sequence"/>
</dbReference>
<dbReference type="AlphaFoldDB" id="A0A0C2VVZ8"/>
<accession>A0A0C2VVZ8</accession>
<keyword evidence="2" id="KW-1185">Reference proteome</keyword>
<evidence type="ECO:0000313" key="2">
    <source>
        <dbReference type="Proteomes" id="UP000031972"/>
    </source>
</evidence>